<evidence type="ECO:0000313" key="3">
    <source>
        <dbReference type="Proteomes" id="UP001140076"/>
    </source>
</evidence>
<organism evidence="2 3">
    <name type="scientific">Streptomonospora mangrovi</name>
    <dbReference type="NCBI Taxonomy" id="2883123"/>
    <lineage>
        <taxon>Bacteria</taxon>
        <taxon>Bacillati</taxon>
        <taxon>Actinomycetota</taxon>
        <taxon>Actinomycetes</taxon>
        <taxon>Streptosporangiales</taxon>
        <taxon>Nocardiopsidaceae</taxon>
        <taxon>Streptomonospora</taxon>
    </lineage>
</organism>
<sequence>MQLKTVRRLPPARRRRHRPRDAAALYQQGLLAAEVMQATGLSYADLLRRLQAAGVRMRPARRSAELLRAKSRRRTGAPPSTTSRPPTTTATPHPRRTTRAGASPP</sequence>
<accession>A0A9X3NQZ2</accession>
<feature type="compositionally biased region" description="Basic residues" evidence="1">
    <location>
        <begin position="1"/>
        <end position="19"/>
    </location>
</feature>
<dbReference type="RefSeq" id="WP_270072478.1">
    <property type="nucleotide sequence ID" value="NZ_JAJAQC010000018.1"/>
</dbReference>
<feature type="compositionally biased region" description="Low complexity" evidence="1">
    <location>
        <begin position="76"/>
        <end position="92"/>
    </location>
</feature>
<evidence type="ECO:0000313" key="2">
    <source>
        <dbReference type="EMBL" id="MDA0565205.1"/>
    </source>
</evidence>
<feature type="region of interest" description="Disordered" evidence="1">
    <location>
        <begin position="55"/>
        <end position="105"/>
    </location>
</feature>
<gene>
    <name evidence="2" type="ORF">LG943_12885</name>
</gene>
<keyword evidence="3" id="KW-1185">Reference proteome</keyword>
<dbReference type="EMBL" id="JAJAQC010000018">
    <property type="protein sequence ID" value="MDA0565205.1"/>
    <property type="molecule type" value="Genomic_DNA"/>
</dbReference>
<evidence type="ECO:0000256" key="1">
    <source>
        <dbReference type="SAM" id="MobiDB-lite"/>
    </source>
</evidence>
<feature type="region of interest" description="Disordered" evidence="1">
    <location>
        <begin position="1"/>
        <end position="21"/>
    </location>
</feature>
<comment type="caution">
    <text evidence="2">The sequence shown here is derived from an EMBL/GenBank/DDBJ whole genome shotgun (WGS) entry which is preliminary data.</text>
</comment>
<dbReference type="Gene3D" id="1.10.10.60">
    <property type="entry name" value="Homeodomain-like"/>
    <property type="match status" value="1"/>
</dbReference>
<protein>
    <submittedName>
        <fullName evidence="2">Uncharacterized protein</fullName>
    </submittedName>
</protein>
<proteinExistence type="predicted"/>
<reference evidence="2" key="1">
    <citation type="submission" date="2021-10" db="EMBL/GenBank/DDBJ databases">
        <title>Streptomonospora sp. nov., isolated from mangrove soil.</title>
        <authorList>
            <person name="Chen X."/>
            <person name="Ge X."/>
            <person name="Liu W."/>
        </authorList>
    </citation>
    <scope>NUCLEOTIDE SEQUENCE</scope>
    <source>
        <strain evidence="2">S1-112</strain>
    </source>
</reference>
<name>A0A9X3NQZ2_9ACTN</name>
<dbReference type="Proteomes" id="UP001140076">
    <property type="component" value="Unassembled WGS sequence"/>
</dbReference>
<dbReference type="AlphaFoldDB" id="A0A9X3NQZ2"/>